<reference evidence="7" key="3">
    <citation type="submission" date="2019-09" db="EMBL/GenBank/DDBJ databases">
        <authorList>
            <person name="Gao Z."/>
        </authorList>
    </citation>
    <scope>NUCLEOTIDE SEQUENCE</scope>
    <source>
        <tissue evidence="7">Leaves</tissue>
    </source>
</reference>
<reference evidence="7" key="1">
    <citation type="submission" date="2018-07" db="EMBL/GenBank/DDBJ databases">
        <authorList>
            <person name="Gao Z.-S."/>
            <person name="Jia H.-M."/>
            <person name="Jia H.-J."/>
            <person name="Cai Q.-L."/>
            <person name="Wang Y."/>
            <person name="Zhao H.-B."/>
        </authorList>
    </citation>
    <scope>NUCLEOTIDE SEQUENCE</scope>
    <source>
        <tissue evidence="7">Leaves</tissue>
    </source>
</reference>
<dbReference type="EMBL" id="RXIC02000023">
    <property type="protein sequence ID" value="KAB1212081.1"/>
    <property type="molecule type" value="Genomic_DNA"/>
</dbReference>
<keyword evidence="9" id="KW-1185">Reference proteome</keyword>
<dbReference type="GO" id="GO:0004857">
    <property type="term" value="F:enzyme inhibitor activity"/>
    <property type="evidence" value="ECO:0007669"/>
    <property type="project" value="InterPro"/>
</dbReference>
<dbReference type="PANTHER" id="PTHR35357:SF8">
    <property type="entry name" value="OS01G0111000 PROTEIN"/>
    <property type="match status" value="1"/>
</dbReference>
<reference evidence="7 9" key="2">
    <citation type="journal article" date="2019" name="Plant Biotechnol. J.">
        <title>The red bayberry genome and genetic basis of sex determination.</title>
        <authorList>
            <person name="Jia H.M."/>
            <person name="Jia H.J."/>
            <person name="Cai Q.L."/>
            <person name="Wang Y."/>
            <person name="Zhao H.B."/>
            <person name="Yang W.F."/>
            <person name="Wang G.Y."/>
            <person name="Li Y.H."/>
            <person name="Zhan D.L."/>
            <person name="Shen Y.T."/>
            <person name="Niu Q.F."/>
            <person name="Chang L."/>
            <person name="Qiu J."/>
            <person name="Zhao L."/>
            <person name="Xie H.B."/>
            <person name="Fu W.Y."/>
            <person name="Jin J."/>
            <person name="Li X.W."/>
            <person name="Jiao Y."/>
            <person name="Zhou C.C."/>
            <person name="Tu T."/>
            <person name="Chai C.Y."/>
            <person name="Gao J.L."/>
            <person name="Fan L.J."/>
            <person name="van de Weg E."/>
            <person name="Wang J.Y."/>
            <person name="Gao Z.S."/>
        </authorList>
    </citation>
    <scope>NUCLEOTIDE SEQUENCE [LARGE SCALE GENOMIC DNA]</scope>
    <source>
        <tissue evidence="7">Leaves</tissue>
    </source>
</reference>
<dbReference type="OrthoDB" id="773291at2759"/>
<dbReference type="SMART" id="SM00856">
    <property type="entry name" value="PMEI"/>
    <property type="match status" value="1"/>
</dbReference>
<evidence type="ECO:0000313" key="9">
    <source>
        <dbReference type="Proteomes" id="UP000516437"/>
    </source>
</evidence>
<feature type="domain" description="Pectinesterase inhibitor" evidence="6">
    <location>
        <begin position="29"/>
        <end position="179"/>
    </location>
</feature>
<dbReference type="Pfam" id="PF04043">
    <property type="entry name" value="PMEI"/>
    <property type="match status" value="1"/>
</dbReference>
<proteinExistence type="inferred from homology"/>
<name>A0A6A1VC47_9ROSI</name>
<evidence type="ECO:0000313" key="7">
    <source>
        <dbReference type="EMBL" id="KAB1210313.1"/>
    </source>
</evidence>
<dbReference type="FunFam" id="1.20.140.40:FF:000011">
    <property type="entry name" value="Cell wall / vacuolar inhibitor of fructosidase 2"/>
    <property type="match status" value="1"/>
</dbReference>
<keyword evidence="2" id="KW-1015">Disulfide bond</keyword>
<sequence length="333" mass="36726">MGSTIFLISLFSLAFPGYLLHQPFIFVTGDANLIQATCRSTKYYDLCLSSLKSDPTSLNADTKGLAVIMVRIGMANATAASSFLSSQLLASTANNTVTKKVLIKECADKYKYAADALQASLQDIAAESYDYAYMHITAAADYPNACHNAFKRYPGLAYPPELARGEDGLKHICFVVLGIIDQLGGGRREEPRDELLPSTSFPVIRLVVARIRRLPPSLPIFTDLRFQLRLPSFCRRVSCHERPYLTWCLLIPLLSSSYTLKLVLAKAKEVLRGSKIDDTSFSHPATMTASMRGGSVVPGPFIVAGCCHRFLVSGLCLWVRFYKGLCAWFCLSH</sequence>
<organism evidence="7 9">
    <name type="scientific">Morella rubra</name>
    <name type="common">Chinese bayberry</name>
    <dbReference type="NCBI Taxonomy" id="262757"/>
    <lineage>
        <taxon>Eukaryota</taxon>
        <taxon>Viridiplantae</taxon>
        <taxon>Streptophyta</taxon>
        <taxon>Embryophyta</taxon>
        <taxon>Tracheophyta</taxon>
        <taxon>Spermatophyta</taxon>
        <taxon>Magnoliopsida</taxon>
        <taxon>eudicotyledons</taxon>
        <taxon>Gunneridae</taxon>
        <taxon>Pentapetalae</taxon>
        <taxon>rosids</taxon>
        <taxon>fabids</taxon>
        <taxon>Fagales</taxon>
        <taxon>Myricaceae</taxon>
        <taxon>Morella</taxon>
    </lineage>
</organism>
<dbReference type="PANTHER" id="PTHR35357">
    <property type="entry name" value="OS02G0537100 PROTEIN"/>
    <property type="match status" value="1"/>
</dbReference>
<dbReference type="Proteomes" id="UP000516437">
    <property type="component" value="Chromosome 6"/>
</dbReference>
<protein>
    <submittedName>
        <fullName evidence="7">Cell wall / vacuolar inhibitor of fructosidase 2</fullName>
    </submittedName>
</protein>
<dbReference type="NCBIfam" id="TIGR01614">
    <property type="entry name" value="PME_inhib"/>
    <property type="match status" value="1"/>
</dbReference>
<evidence type="ECO:0000256" key="1">
    <source>
        <dbReference type="ARBA" id="ARBA00022729"/>
    </source>
</evidence>
<keyword evidence="3" id="KW-0325">Glycoprotein</keyword>
<evidence type="ECO:0000259" key="6">
    <source>
        <dbReference type="SMART" id="SM00856"/>
    </source>
</evidence>
<gene>
    <name evidence="8" type="ORF">CJ030_MR5G024653</name>
    <name evidence="7" type="ORF">CJ030_MR6G024180</name>
</gene>
<dbReference type="AlphaFoldDB" id="A0A6A1VC47"/>
<evidence type="ECO:0000256" key="4">
    <source>
        <dbReference type="ARBA" id="ARBA00038471"/>
    </source>
</evidence>
<evidence type="ECO:0000313" key="8">
    <source>
        <dbReference type="EMBL" id="KAB1212081.1"/>
    </source>
</evidence>
<comment type="caution">
    <text evidence="7">The sequence shown here is derived from an EMBL/GenBank/DDBJ whole genome shotgun (WGS) entry which is preliminary data.</text>
</comment>
<dbReference type="Proteomes" id="UP000516437">
    <property type="component" value="Chromosome 5"/>
</dbReference>
<dbReference type="Gene3D" id="1.20.140.40">
    <property type="entry name" value="Invertase/pectin methylesterase inhibitor family protein"/>
    <property type="match status" value="1"/>
</dbReference>
<evidence type="ECO:0000256" key="5">
    <source>
        <dbReference type="SAM" id="SignalP"/>
    </source>
</evidence>
<feature type="signal peptide" evidence="5">
    <location>
        <begin position="1"/>
        <end position="21"/>
    </location>
</feature>
<feature type="chain" id="PRO_5035382525" evidence="5">
    <location>
        <begin position="22"/>
        <end position="333"/>
    </location>
</feature>
<keyword evidence="1 5" id="KW-0732">Signal</keyword>
<dbReference type="SUPFAM" id="SSF101148">
    <property type="entry name" value="Plant invertase/pectin methylesterase inhibitor"/>
    <property type="match status" value="1"/>
</dbReference>
<dbReference type="InterPro" id="IPR006501">
    <property type="entry name" value="Pectinesterase_inhib_dom"/>
</dbReference>
<dbReference type="InterPro" id="IPR035513">
    <property type="entry name" value="Invertase/methylesterase_inhib"/>
</dbReference>
<dbReference type="EMBL" id="RXIC02000024">
    <property type="protein sequence ID" value="KAB1210313.1"/>
    <property type="molecule type" value="Genomic_DNA"/>
</dbReference>
<comment type="similarity">
    <text evidence="4">Belongs to the PMEI family.</text>
</comment>
<evidence type="ECO:0000256" key="3">
    <source>
        <dbReference type="ARBA" id="ARBA00023180"/>
    </source>
</evidence>
<dbReference type="CDD" id="cd14859">
    <property type="entry name" value="PMEI_like"/>
    <property type="match status" value="1"/>
</dbReference>
<accession>A0A6A1VC47</accession>
<evidence type="ECO:0000256" key="2">
    <source>
        <dbReference type="ARBA" id="ARBA00023157"/>
    </source>
</evidence>